<dbReference type="RefSeq" id="WP_157458868.1">
    <property type="nucleotide sequence ID" value="NZ_WQLB01000009.1"/>
</dbReference>
<organism evidence="1 2">
    <name type="scientific">Deinococcus arboris</name>
    <dbReference type="NCBI Taxonomy" id="2682977"/>
    <lineage>
        <taxon>Bacteria</taxon>
        <taxon>Thermotogati</taxon>
        <taxon>Deinococcota</taxon>
        <taxon>Deinococci</taxon>
        <taxon>Deinococcales</taxon>
        <taxon>Deinococcaceae</taxon>
        <taxon>Deinococcus</taxon>
    </lineage>
</organism>
<proteinExistence type="predicted"/>
<reference evidence="1 2" key="1">
    <citation type="submission" date="2019-12" db="EMBL/GenBank/DDBJ databases">
        <title>Deinococcus sp. HMF7620 Genome sequencing and assembly.</title>
        <authorList>
            <person name="Kang H."/>
            <person name="Kim H."/>
            <person name="Joh K."/>
        </authorList>
    </citation>
    <scope>NUCLEOTIDE SEQUENCE [LARGE SCALE GENOMIC DNA]</scope>
    <source>
        <strain evidence="1 2">HMF7620</strain>
    </source>
</reference>
<sequence>MQIPLIVFGERGRLPQLSLLGCTVHPDRIEAQGYILHAPLKRGKTLARMQKAAHGWGVPRGALQARAPRLMPPEGQAGAVSIHTGLTLPITRGGI</sequence>
<evidence type="ECO:0000313" key="2">
    <source>
        <dbReference type="Proteomes" id="UP000483286"/>
    </source>
</evidence>
<evidence type="ECO:0000313" key="1">
    <source>
        <dbReference type="EMBL" id="MVN86816.1"/>
    </source>
</evidence>
<comment type="caution">
    <text evidence="1">The sequence shown here is derived from an EMBL/GenBank/DDBJ whole genome shotgun (WGS) entry which is preliminary data.</text>
</comment>
<protein>
    <submittedName>
        <fullName evidence="1">Uncharacterized protein</fullName>
    </submittedName>
</protein>
<name>A0A7C9LN27_9DEIO</name>
<keyword evidence="2" id="KW-1185">Reference proteome</keyword>
<dbReference type="Proteomes" id="UP000483286">
    <property type="component" value="Unassembled WGS sequence"/>
</dbReference>
<gene>
    <name evidence="1" type="ORF">GO986_08575</name>
</gene>
<dbReference type="AlphaFoldDB" id="A0A7C9LN27"/>
<accession>A0A7C9LN27</accession>
<dbReference type="EMBL" id="WQLB01000009">
    <property type="protein sequence ID" value="MVN86816.1"/>
    <property type="molecule type" value="Genomic_DNA"/>
</dbReference>